<keyword evidence="1" id="KW-0732">Signal</keyword>
<dbReference type="AlphaFoldDB" id="A0A0K8R7G0"/>
<evidence type="ECO:0000256" key="1">
    <source>
        <dbReference type="SAM" id="SignalP"/>
    </source>
</evidence>
<feature type="signal peptide" evidence="1">
    <location>
        <begin position="1"/>
        <end position="23"/>
    </location>
</feature>
<reference evidence="2" key="1">
    <citation type="submission" date="2012-12" db="EMBL/GenBank/DDBJ databases">
        <title>Identification and characterization of a phenylalanine ammonia-lyase gene family in Isatis indigotica Fort.</title>
        <authorList>
            <person name="Liu Q."/>
            <person name="Chen J."/>
            <person name="Zhou X."/>
            <person name="Di P."/>
            <person name="Xiao Y."/>
            <person name="Xuan H."/>
            <person name="Zhang L."/>
            <person name="Chen W."/>
        </authorList>
    </citation>
    <scope>NUCLEOTIDE SEQUENCE</scope>
    <source>
        <tissue evidence="2">Salivary gland</tissue>
    </source>
</reference>
<organism evidence="2">
    <name type="scientific">Ixodes ricinus</name>
    <name type="common">Common tick</name>
    <name type="synonym">Acarus ricinus</name>
    <dbReference type="NCBI Taxonomy" id="34613"/>
    <lineage>
        <taxon>Eukaryota</taxon>
        <taxon>Metazoa</taxon>
        <taxon>Ecdysozoa</taxon>
        <taxon>Arthropoda</taxon>
        <taxon>Chelicerata</taxon>
        <taxon>Arachnida</taxon>
        <taxon>Acari</taxon>
        <taxon>Parasitiformes</taxon>
        <taxon>Ixodida</taxon>
        <taxon>Ixodoidea</taxon>
        <taxon>Ixodidae</taxon>
        <taxon>Ixodinae</taxon>
        <taxon>Ixodes</taxon>
    </lineage>
</organism>
<evidence type="ECO:0000313" key="2">
    <source>
        <dbReference type="EMBL" id="JAA67085.1"/>
    </source>
</evidence>
<sequence length="236" mass="24430">MTPSVTCILLLGTALFFLPATRAQCINVTLPNVLGLGDCLGTTLRTCPDTSEGLLPDLLVIVRCVIGILPEVANPASVLFNVVGLLEAVLSRLGISADIAGISNLICRPFGFALLPCDVFSPGNLVCSAPIQISLPSVFNIGNCLNRTLLFCENGRTISDPILTELVQAVGCILGAAPGAMGLGLARGLVCPLLGIVNSAVDELGNALPFGFLFRAVTRITRGLTNNIVGSIVSCN</sequence>
<feature type="chain" id="PRO_5005516608" evidence="1">
    <location>
        <begin position="24"/>
        <end position="236"/>
    </location>
</feature>
<name>A0A0K8R7G0_IXORI</name>
<protein>
    <submittedName>
        <fullName evidence="2">Putative 23 kDa protein</fullName>
    </submittedName>
</protein>
<accession>A0A0K8R7G0</accession>
<proteinExistence type="evidence at transcript level"/>
<dbReference type="EMBL" id="GADI01006723">
    <property type="protein sequence ID" value="JAA67085.1"/>
    <property type="molecule type" value="mRNA"/>
</dbReference>